<feature type="transmembrane region" description="Helical" evidence="1">
    <location>
        <begin position="94"/>
        <end position="113"/>
    </location>
</feature>
<evidence type="ECO:0000313" key="2">
    <source>
        <dbReference type="EMBL" id="MSU02206.1"/>
    </source>
</evidence>
<feature type="transmembrane region" description="Helical" evidence="1">
    <location>
        <begin position="6"/>
        <end position="22"/>
    </location>
</feature>
<dbReference type="Proteomes" id="UP000469523">
    <property type="component" value="Unassembled WGS sequence"/>
</dbReference>
<evidence type="ECO:0000256" key="1">
    <source>
        <dbReference type="SAM" id="Phobius"/>
    </source>
</evidence>
<comment type="caution">
    <text evidence="2">The sequence shown here is derived from an EMBL/GenBank/DDBJ whole genome shotgun (WGS) entry which is preliminary data.</text>
</comment>
<dbReference type="RefSeq" id="WP_154440855.1">
    <property type="nucleotide sequence ID" value="NZ_JAHLPJ010000001.1"/>
</dbReference>
<feature type="transmembrane region" description="Helical" evidence="1">
    <location>
        <begin position="125"/>
        <end position="145"/>
    </location>
</feature>
<evidence type="ECO:0000313" key="3">
    <source>
        <dbReference type="Proteomes" id="UP000469523"/>
    </source>
</evidence>
<keyword evidence="3" id="KW-1185">Reference proteome</keyword>
<sequence>MNFINFITIFIPLNFMAMYFLIKVRNMYFFIPIICIFYIKIFDLENKAYYNIPEDYKKIREKYIPKEFSVSSEKTFLMHYLDASRRRAIRKKKYRIKIFVMATIFMVIITKLYGEKAFSSIVELLAYMTTIMVILWVSIALYYDIKSYKKYIEIYGEAEKEIDKFLILKSALHLLTQLFAIVFMRISITRLYRPRRRFWRRY</sequence>
<dbReference type="EMBL" id="VUNQ01000026">
    <property type="protein sequence ID" value="MSU02206.1"/>
    <property type="molecule type" value="Genomic_DNA"/>
</dbReference>
<proteinExistence type="predicted"/>
<name>A0A6N7XKU9_9FIRM</name>
<dbReference type="AlphaFoldDB" id="A0A6N7XKU9"/>
<gene>
    <name evidence="2" type="ORF">FYJ83_12055</name>
</gene>
<organism evidence="2 3">
    <name type="scientific">Tissierella pigra</name>
    <dbReference type="NCBI Taxonomy" id="2607614"/>
    <lineage>
        <taxon>Bacteria</taxon>
        <taxon>Bacillati</taxon>
        <taxon>Bacillota</taxon>
        <taxon>Tissierellia</taxon>
        <taxon>Tissierellales</taxon>
        <taxon>Tissierellaceae</taxon>
        <taxon>Tissierella</taxon>
    </lineage>
</organism>
<reference evidence="2 3" key="1">
    <citation type="submission" date="2019-09" db="EMBL/GenBank/DDBJ databases">
        <title>In-depth cultivation of the pig gut microbiome towards novel bacterial diversity and tailored functional studies.</title>
        <authorList>
            <person name="Wylensek D."/>
            <person name="Hitch T.C.A."/>
            <person name="Clavel T."/>
        </authorList>
    </citation>
    <scope>NUCLEOTIDE SEQUENCE [LARGE SCALE GENOMIC DNA]</scope>
    <source>
        <strain evidence="2 3">WCA3-693-APC-4?</strain>
    </source>
</reference>
<protein>
    <submittedName>
        <fullName evidence="2">Uncharacterized protein</fullName>
    </submittedName>
</protein>
<keyword evidence="1" id="KW-0472">Membrane</keyword>
<accession>A0A6N7XKU9</accession>
<keyword evidence="1" id="KW-0812">Transmembrane</keyword>
<keyword evidence="1" id="KW-1133">Transmembrane helix</keyword>